<evidence type="ECO:0000313" key="1">
    <source>
        <dbReference type="EMBL" id="PMD15279.1"/>
    </source>
</evidence>
<organism evidence="1 2">
    <name type="scientific">Hyaloscypha hepaticicola</name>
    <dbReference type="NCBI Taxonomy" id="2082293"/>
    <lineage>
        <taxon>Eukaryota</taxon>
        <taxon>Fungi</taxon>
        <taxon>Dikarya</taxon>
        <taxon>Ascomycota</taxon>
        <taxon>Pezizomycotina</taxon>
        <taxon>Leotiomycetes</taxon>
        <taxon>Helotiales</taxon>
        <taxon>Hyaloscyphaceae</taxon>
        <taxon>Hyaloscypha</taxon>
    </lineage>
</organism>
<protein>
    <submittedName>
        <fullName evidence="1">Uncharacterized protein</fullName>
    </submittedName>
</protein>
<name>A0A2J6PMP4_9HELO</name>
<reference evidence="1 2" key="1">
    <citation type="submission" date="2016-05" db="EMBL/GenBank/DDBJ databases">
        <title>A degradative enzymes factory behind the ericoid mycorrhizal symbiosis.</title>
        <authorList>
            <consortium name="DOE Joint Genome Institute"/>
            <person name="Martino E."/>
            <person name="Morin E."/>
            <person name="Grelet G."/>
            <person name="Kuo A."/>
            <person name="Kohler A."/>
            <person name="Daghino S."/>
            <person name="Barry K."/>
            <person name="Choi C."/>
            <person name="Cichocki N."/>
            <person name="Clum A."/>
            <person name="Copeland A."/>
            <person name="Hainaut M."/>
            <person name="Haridas S."/>
            <person name="Labutti K."/>
            <person name="Lindquist E."/>
            <person name="Lipzen A."/>
            <person name="Khouja H.-R."/>
            <person name="Murat C."/>
            <person name="Ohm R."/>
            <person name="Olson A."/>
            <person name="Spatafora J."/>
            <person name="Veneault-Fourrey C."/>
            <person name="Henrissat B."/>
            <person name="Grigoriev I."/>
            <person name="Martin F."/>
            <person name="Perotto S."/>
        </authorList>
    </citation>
    <scope>NUCLEOTIDE SEQUENCE [LARGE SCALE GENOMIC DNA]</scope>
    <source>
        <strain evidence="1 2">UAMH 7357</strain>
    </source>
</reference>
<accession>A0A2J6PMP4</accession>
<dbReference type="AlphaFoldDB" id="A0A2J6PMP4"/>
<gene>
    <name evidence="1" type="ORF">NA56DRAFT_350004</name>
</gene>
<dbReference type="OrthoDB" id="3565083at2759"/>
<dbReference type="EMBL" id="KZ613514">
    <property type="protein sequence ID" value="PMD15279.1"/>
    <property type="molecule type" value="Genomic_DNA"/>
</dbReference>
<dbReference type="Proteomes" id="UP000235672">
    <property type="component" value="Unassembled WGS sequence"/>
</dbReference>
<evidence type="ECO:0000313" key="2">
    <source>
        <dbReference type="Proteomes" id="UP000235672"/>
    </source>
</evidence>
<proteinExistence type="predicted"/>
<sequence length="64" mass="7097">MPSTYPYGFEWKRVKGFYRCGRDFCFVTDKLLAEGKGGWYDSPLGPNGAGPWSTLLGGFPSTIL</sequence>
<keyword evidence="2" id="KW-1185">Reference proteome</keyword>